<sequence>MFVKNNFTGTNLVDVPQSDRVAESSHGKARISSGSAAIDPRQKKPFCTAKITGVSSAKIDTSKTFRTSEIPGP</sequence>
<proteinExistence type="predicted"/>
<evidence type="ECO:0000313" key="2">
    <source>
        <dbReference type="EMBL" id="KAG8190610.1"/>
    </source>
</evidence>
<evidence type="ECO:0000256" key="1">
    <source>
        <dbReference type="SAM" id="MobiDB-lite"/>
    </source>
</evidence>
<feature type="region of interest" description="Disordered" evidence="1">
    <location>
        <begin position="24"/>
        <end position="44"/>
    </location>
</feature>
<name>A0AAV6V420_9ARAC</name>
<dbReference type="AlphaFoldDB" id="A0AAV6V420"/>
<organism evidence="2 3">
    <name type="scientific">Oedothorax gibbosus</name>
    <dbReference type="NCBI Taxonomy" id="931172"/>
    <lineage>
        <taxon>Eukaryota</taxon>
        <taxon>Metazoa</taxon>
        <taxon>Ecdysozoa</taxon>
        <taxon>Arthropoda</taxon>
        <taxon>Chelicerata</taxon>
        <taxon>Arachnida</taxon>
        <taxon>Araneae</taxon>
        <taxon>Araneomorphae</taxon>
        <taxon>Entelegynae</taxon>
        <taxon>Araneoidea</taxon>
        <taxon>Linyphiidae</taxon>
        <taxon>Erigoninae</taxon>
        <taxon>Oedothorax</taxon>
    </lineage>
</organism>
<dbReference type="Proteomes" id="UP000827092">
    <property type="component" value="Unassembled WGS sequence"/>
</dbReference>
<gene>
    <name evidence="2" type="ORF">JTE90_017874</name>
</gene>
<dbReference type="EMBL" id="JAFNEN010000179">
    <property type="protein sequence ID" value="KAG8190610.1"/>
    <property type="molecule type" value="Genomic_DNA"/>
</dbReference>
<comment type="caution">
    <text evidence="2">The sequence shown here is derived from an EMBL/GenBank/DDBJ whole genome shotgun (WGS) entry which is preliminary data.</text>
</comment>
<accession>A0AAV6V420</accession>
<keyword evidence="3" id="KW-1185">Reference proteome</keyword>
<evidence type="ECO:0000313" key="3">
    <source>
        <dbReference type="Proteomes" id="UP000827092"/>
    </source>
</evidence>
<reference evidence="2 3" key="1">
    <citation type="journal article" date="2022" name="Nat. Ecol. Evol.">
        <title>A masculinizing supergene underlies an exaggerated male reproductive morph in a spider.</title>
        <authorList>
            <person name="Hendrickx F."/>
            <person name="De Corte Z."/>
            <person name="Sonet G."/>
            <person name="Van Belleghem S.M."/>
            <person name="Kostlbacher S."/>
            <person name="Vangestel C."/>
        </authorList>
    </citation>
    <scope>NUCLEOTIDE SEQUENCE [LARGE SCALE GENOMIC DNA]</scope>
    <source>
        <strain evidence="2">W744_W776</strain>
    </source>
</reference>
<protein>
    <submittedName>
        <fullName evidence="2">Uncharacterized protein</fullName>
    </submittedName>
</protein>